<feature type="transmembrane region" description="Helical" evidence="5">
    <location>
        <begin position="363"/>
        <end position="384"/>
    </location>
</feature>
<dbReference type="EMBL" id="SOBH01000003">
    <property type="protein sequence ID" value="TDT74240.1"/>
    <property type="molecule type" value="Genomic_DNA"/>
</dbReference>
<feature type="transmembrane region" description="Helical" evidence="5">
    <location>
        <begin position="168"/>
        <end position="187"/>
    </location>
</feature>
<evidence type="ECO:0000259" key="6">
    <source>
        <dbReference type="PROSITE" id="PS50850"/>
    </source>
</evidence>
<comment type="caution">
    <text evidence="7">The sequence shown here is derived from an EMBL/GenBank/DDBJ whole genome shotgun (WGS) entry which is preliminary data.</text>
</comment>
<proteinExistence type="predicted"/>
<feature type="domain" description="Major facilitator superfamily (MFS) profile" evidence="6">
    <location>
        <begin position="210"/>
        <end position="389"/>
    </location>
</feature>
<dbReference type="PANTHER" id="PTHR23514">
    <property type="entry name" value="BYPASS OF STOP CODON PROTEIN 6"/>
    <property type="match status" value="1"/>
</dbReference>
<feature type="transmembrane region" description="Helical" evidence="5">
    <location>
        <begin position="248"/>
        <end position="265"/>
    </location>
</feature>
<reference evidence="7 8" key="1">
    <citation type="submission" date="2019-03" db="EMBL/GenBank/DDBJ databases">
        <title>Genomic Encyclopedia of Archaeal and Bacterial Type Strains, Phase II (KMG-II): from individual species to whole genera.</title>
        <authorList>
            <person name="Goeker M."/>
        </authorList>
    </citation>
    <scope>NUCLEOTIDE SEQUENCE [LARGE SCALE GENOMIC DNA]</scope>
    <source>
        <strain evidence="7 8">DSM 29467</strain>
    </source>
</reference>
<evidence type="ECO:0000256" key="5">
    <source>
        <dbReference type="SAM" id="Phobius"/>
    </source>
</evidence>
<dbReference type="InterPro" id="IPR036259">
    <property type="entry name" value="MFS_trans_sf"/>
</dbReference>
<dbReference type="Proteomes" id="UP000294563">
    <property type="component" value="Unassembled WGS sequence"/>
</dbReference>
<gene>
    <name evidence="7" type="ORF">BDE40_3028</name>
</gene>
<keyword evidence="3 5" id="KW-1133">Transmembrane helix</keyword>
<dbReference type="SUPFAM" id="SSF103473">
    <property type="entry name" value="MFS general substrate transporter"/>
    <property type="match status" value="1"/>
</dbReference>
<keyword evidence="4 5" id="KW-0472">Membrane</keyword>
<dbReference type="Pfam" id="PF07690">
    <property type="entry name" value="MFS_1"/>
    <property type="match status" value="1"/>
</dbReference>
<dbReference type="PROSITE" id="PS50850">
    <property type="entry name" value="MFS"/>
    <property type="match status" value="1"/>
</dbReference>
<feature type="transmembrane region" description="Helical" evidence="5">
    <location>
        <begin position="142"/>
        <end position="162"/>
    </location>
</feature>
<keyword evidence="2 5" id="KW-0812">Transmembrane</keyword>
<dbReference type="InterPro" id="IPR011701">
    <property type="entry name" value="MFS"/>
</dbReference>
<feature type="transmembrane region" description="Helical" evidence="5">
    <location>
        <begin position="110"/>
        <end position="130"/>
    </location>
</feature>
<evidence type="ECO:0000313" key="8">
    <source>
        <dbReference type="Proteomes" id="UP000294563"/>
    </source>
</evidence>
<feature type="transmembrane region" description="Helical" evidence="5">
    <location>
        <begin position="55"/>
        <end position="78"/>
    </location>
</feature>
<protein>
    <recommendedName>
        <fullName evidence="6">Major facilitator superfamily (MFS) profile domain-containing protein</fullName>
    </recommendedName>
</protein>
<feature type="transmembrane region" description="Helical" evidence="5">
    <location>
        <begin position="335"/>
        <end position="357"/>
    </location>
</feature>
<dbReference type="InterPro" id="IPR051788">
    <property type="entry name" value="MFS_Transporter"/>
</dbReference>
<evidence type="ECO:0000256" key="2">
    <source>
        <dbReference type="ARBA" id="ARBA00022692"/>
    </source>
</evidence>
<dbReference type="PANTHER" id="PTHR23514:SF13">
    <property type="entry name" value="INNER MEMBRANE PROTEIN YBJJ"/>
    <property type="match status" value="1"/>
</dbReference>
<feature type="transmembrane region" description="Helical" evidence="5">
    <location>
        <begin position="208"/>
        <end position="228"/>
    </location>
</feature>
<organism evidence="7 8">
    <name type="scientific">Litoreibacter halocynthiae</name>
    <dbReference type="NCBI Taxonomy" id="1242689"/>
    <lineage>
        <taxon>Bacteria</taxon>
        <taxon>Pseudomonadati</taxon>
        <taxon>Pseudomonadota</taxon>
        <taxon>Alphaproteobacteria</taxon>
        <taxon>Rhodobacterales</taxon>
        <taxon>Roseobacteraceae</taxon>
        <taxon>Litoreibacter</taxon>
    </lineage>
</organism>
<comment type="subcellular location">
    <subcellularLocation>
        <location evidence="1">Membrane</location>
        <topology evidence="1">Multi-pass membrane protein</topology>
    </subcellularLocation>
</comment>
<evidence type="ECO:0000313" key="7">
    <source>
        <dbReference type="EMBL" id="TDT74240.1"/>
    </source>
</evidence>
<feature type="transmembrane region" description="Helical" evidence="5">
    <location>
        <begin position="21"/>
        <end position="43"/>
    </location>
</feature>
<evidence type="ECO:0000256" key="1">
    <source>
        <dbReference type="ARBA" id="ARBA00004141"/>
    </source>
</evidence>
<feature type="transmembrane region" description="Helical" evidence="5">
    <location>
        <begin position="85"/>
        <end position="104"/>
    </location>
</feature>
<dbReference type="GO" id="GO:0022857">
    <property type="term" value="F:transmembrane transporter activity"/>
    <property type="evidence" value="ECO:0007669"/>
    <property type="project" value="InterPro"/>
</dbReference>
<dbReference type="Gene3D" id="1.20.1250.20">
    <property type="entry name" value="MFS general substrate transporter like domains"/>
    <property type="match status" value="2"/>
</dbReference>
<keyword evidence="8" id="KW-1185">Reference proteome</keyword>
<sequence length="389" mass="40064">MRVTQGDASAVAMSVLNALRLSHIPALAFAILGLYWGSFAAFVPLLKERVGAGDALFGLLLLGTACGLATTMWFAPVVDRWLGRWSMGVSALALAVAFLLPGVVTSPTGFFLAMFACGLASGLTDVIMNARVSDLEAQSGRSLMNANHGSFSLAYAVGAFATGLAREAAVQPGVLFAVLALGVLLLLRRLRMEPATTSDDTTPASLPWGIVILCGAVVLIAFMSEAAVETWSALHVERTLGGGAAEGAFGPTMLGLTMAVGRFGGQAVSERLSDTSVILWATMLAVAGTALVVIAPVPLVAYLGFGTMGLGISVIGPLGLALVGRLVPPTLRTVAISRTAVLGFLGFFAAPTIMGFVSEGYGLRAAFAAVALLLLLLLPLVFALRRRGA</sequence>
<evidence type="ECO:0000256" key="4">
    <source>
        <dbReference type="ARBA" id="ARBA00023136"/>
    </source>
</evidence>
<feature type="transmembrane region" description="Helical" evidence="5">
    <location>
        <begin position="277"/>
        <end position="295"/>
    </location>
</feature>
<dbReference type="GO" id="GO:0016020">
    <property type="term" value="C:membrane"/>
    <property type="evidence" value="ECO:0007669"/>
    <property type="project" value="UniProtKB-SubCell"/>
</dbReference>
<name>A0A4R7LJK4_9RHOB</name>
<feature type="transmembrane region" description="Helical" evidence="5">
    <location>
        <begin position="301"/>
        <end position="323"/>
    </location>
</feature>
<dbReference type="InterPro" id="IPR020846">
    <property type="entry name" value="MFS_dom"/>
</dbReference>
<dbReference type="AlphaFoldDB" id="A0A4R7LJK4"/>
<accession>A0A4R7LJK4</accession>
<evidence type="ECO:0000256" key="3">
    <source>
        <dbReference type="ARBA" id="ARBA00022989"/>
    </source>
</evidence>